<dbReference type="Pfam" id="PF13523">
    <property type="entry name" value="Acetyltransf_8"/>
    <property type="match status" value="1"/>
</dbReference>
<evidence type="ECO:0000256" key="6">
    <source>
        <dbReference type="ARBA" id="ARBA00022827"/>
    </source>
</evidence>
<dbReference type="SUPFAM" id="SSF55729">
    <property type="entry name" value="Acyl-CoA N-acyltransferases (Nat)"/>
    <property type="match status" value="1"/>
</dbReference>
<keyword evidence="6" id="KW-0274">FAD</keyword>
<comment type="catalytic activity">
    <reaction evidence="10">
        <text>L-ornithine + NADH + O2 = N(5)-hydroxy-L-ornithine + NAD(+) + H2O</text>
        <dbReference type="Rhea" id="RHEA:41512"/>
        <dbReference type="ChEBI" id="CHEBI:15377"/>
        <dbReference type="ChEBI" id="CHEBI:15379"/>
        <dbReference type="ChEBI" id="CHEBI:46911"/>
        <dbReference type="ChEBI" id="CHEBI:57540"/>
        <dbReference type="ChEBI" id="CHEBI:57945"/>
        <dbReference type="ChEBI" id="CHEBI:78275"/>
        <dbReference type="EC" id="1.14.13.196"/>
    </reaction>
</comment>
<dbReference type="InterPro" id="IPR016181">
    <property type="entry name" value="Acyl_CoA_acyltransferase"/>
</dbReference>
<organism evidence="12 13">
    <name type="scientific">Spizellomyces punctatus (strain DAOM BR117)</name>
    <dbReference type="NCBI Taxonomy" id="645134"/>
    <lineage>
        <taxon>Eukaryota</taxon>
        <taxon>Fungi</taxon>
        <taxon>Fungi incertae sedis</taxon>
        <taxon>Chytridiomycota</taxon>
        <taxon>Chytridiomycota incertae sedis</taxon>
        <taxon>Chytridiomycetes</taxon>
        <taxon>Spizellomycetales</taxon>
        <taxon>Spizellomycetaceae</taxon>
        <taxon>Spizellomyces</taxon>
    </lineage>
</organism>
<evidence type="ECO:0000256" key="9">
    <source>
        <dbReference type="ARBA" id="ARBA00047598"/>
    </source>
</evidence>
<dbReference type="Proteomes" id="UP000053201">
    <property type="component" value="Unassembled WGS sequence"/>
</dbReference>
<dbReference type="InterPro" id="IPR019432">
    <property type="entry name" value="Acyltransferase_MbtK/IucB-like"/>
</dbReference>
<evidence type="ECO:0000256" key="1">
    <source>
        <dbReference type="ARBA" id="ARBA00001974"/>
    </source>
</evidence>
<evidence type="ECO:0000313" key="13">
    <source>
        <dbReference type="Proteomes" id="UP000053201"/>
    </source>
</evidence>
<dbReference type="EMBL" id="KQ257457">
    <property type="protein sequence ID" value="KNC99504.1"/>
    <property type="molecule type" value="Genomic_DNA"/>
</dbReference>
<evidence type="ECO:0000256" key="5">
    <source>
        <dbReference type="ARBA" id="ARBA00022630"/>
    </source>
</evidence>
<proteinExistence type="inferred from homology"/>
<comment type="cofactor">
    <cofactor evidence="1">
        <name>FAD</name>
        <dbReference type="ChEBI" id="CHEBI:57692"/>
    </cofactor>
</comment>
<dbReference type="InterPro" id="IPR036188">
    <property type="entry name" value="FAD/NAD-bd_sf"/>
</dbReference>
<gene>
    <name evidence="12" type="ORF">SPPG_04897</name>
</gene>
<keyword evidence="8" id="KW-0560">Oxidoreductase</keyword>
<dbReference type="SUPFAM" id="SSF51905">
    <property type="entry name" value="FAD/NAD(P)-binding domain"/>
    <property type="match status" value="2"/>
</dbReference>
<reference evidence="12 13" key="1">
    <citation type="submission" date="2009-08" db="EMBL/GenBank/DDBJ databases">
        <title>The Genome Sequence of Spizellomyces punctatus strain DAOM BR117.</title>
        <authorList>
            <consortium name="The Broad Institute Genome Sequencing Platform"/>
            <person name="Russ C."/>
            <person name="Cuomo C."/>
            <person name="Shea T."/>
            <person name="Young S.K."/>
            <person name="Zeng Q."/>
            <person name="Koehrsen M."/>
            <person name="Haas B."/>
            <person name="Borodovsky M."/>
            <person name="Guigo R."/>
            <person name="Alvarado L."/>
            <person name="Berlin A."/>
            <person name="Bochicchio J."/>
            <person name="Borenstein D."/>
            <person name="Chapman S."/>
            <person name="Chen Z."/>
            <person name="Engels R."/>
            <person name="Freedman E."/>
            <person name="Gellesch M."/>
            <person name="Goldberg J."/>
            <person name="Griggs A."/>
            <person name="Gujja S."/>
            <person name="Heiman D."/>
            <person name="Hepburn T."/>
            <person name="Howarth C."/>
            <person name="Jen D."/>
            <person name="Larson L."/>
            <person name="Lewis B."/>
            <person name="Mehta T."/>
            <person name="Park D."/>
            <person name="Pearson M."/>
            <person name="Roberts A."/>
            <person name="Saif S."/>
            <person name="Shenoy N."/>
            <person name="Sisk P."/>
            <person name="Stolte C."/>
            <person name="Sykes S."/>
            <person name="Thomson T."/>
            <person name="Walk T."/>
            <person name="White J."/>
            <person name="Yandava C."/>
            <person name="Burger G."/>
            <person name="Gray M.W."/>
            <person name="Holland P.W.H."/>
            <person name="King N."/>
            <person name="Lang F.B.F."/>
            <person name="Roger A.J."/>
            <person name="Ruiz-Trillo I."/>
            <person name="Lander E."/>
            <person name="Nusbaum C."/>
        </authorList>
    </citation>
    <scope>NUCLEOTIDE SEQUENCE [LARGE SCALE GENOMIC DNA]</scope>
    <source>
        <strain evidence="12 13">DAOM BR117</strain>
    </source>
</reference>
<evidence type="ECO:0000256" key="2">
    <source>
        <dbReference type="ARBA" id="ARBA00004924"/>
    </source>
</evidence>
<dbReference type="InterPro" id="IPR025700">
    <property type="entry name" value="Lys/Orn_oxygenase"/>
</dbReference>
<dbReference type="Gene3D" id="3.40.630.30">
    <property type="match status" value="1"/>
</dbReference>
<evidence type="ECO:0000313" key="12">
    <source>
        <dbReference type="EMBL" id="KNC99504.1"/>
    </source>
</evidence>
<keyword evidence="5" id="KW-0285">Flavoprotein</keyword>
<dbReference type="GO" id="GO:0016491">
    <property type="term" value="F:oxidoreductase activity"/>
    <property type="evidence" value="ECO:0007669"/>
    <property type="project" value="UniProtKB-KW"/>
</dbReference>
<keyword evidence="13" id="KW-1185">Reference proteome</keyword>
<comment type="similarity">
    <text evidence="3">Belongs to the lysine N(6)-hydroxylase/L-ornithine N(5)-oxygenase family.</text>
</comment>
<accession>A0A0L0HET9</accession>
<dbReference type="OrthoDB" id="3519933at2759"/>
<dbReference type="Gene3D" id="3.50.50.60">
    <property type="entry name" value="FAD/NAD(P)-binding domain"/>
    <property type="match status" value="1"/>
</dbReference>
<dbReference type="GO" id="GO:0016746">
    <property type="term" value="F:acyltransferase activity"/>
    <property type="evidence" value="ECO:0007669"/>
    <property type="project" value="InterPro"/>
</dbReference>
<dbReference type="eggNOG" id="KOG1399">
    <property type="taxonomic scope" value="Eukaryota"/>
</dbReference>
<dbReference type="Pfam" id="PF13434">
    <property type="entry name" value="Lys_Orn_oxgnase"/>
    <property type="match status" value="1"/>
</dbReference>
<dbReference type="InParanoid" id="A0A0L0HET9"/>
<dbReference type="GeneID" id="27688323"/>
<sequence length="699" mass="78247">MPATQSQPEQFDVLCVGFGPAGLAIAAAMADEKVISLDTTTADESLRVRFIEKQPSFLWHGGMLLDGTKMQISFLKDLATLRDPTSNFTFLKYLHENDRLVPFVNLGTWNPYRVEFNDYLSWAAKKFEKFCDYGEQVMSVDPLIHPQDGTVSQLRVTSRTSDGARIVRDTKNIIVAIGGQPRYPDFVHRSIGSQVDQTTTPHLAHTSQYTYRVQQMLPDAEASYRLAVIGSGQSAAEVFMDLGRRYPNAEVNLIFRDSALRPSDDSPFVNEVFDPDRRDAFYAQTSEQRKSSLIRDKATNYSVVNENLINEIYGMMYMQRLPGSETRPKHALMPNHSILDMHKSSGGITLTLRDSRSDNTTGYERTFDAVFLGTGYERFAHLDVLQPVLPYLNKDQDNKIVVGRDYRVSTTNACRAGIYVQGCCEDTHGLSDTLLSVLGVRGGEVLQSIQARMNKVQILGQKQSGNMVDVKQTATPPASPVPSPTTCQRINVDRIDSGINVTGTKKESGLAPCPPKPLPGTILFSKYIPHLNETFSLRVANLQTDIPLLTKWHNNPRVSKFWNEVGDESHHTKYLSTLLADPHSIPCIGMFNDVPFAYFEIYWAAHDRLAGYYDAGTHDRGFHLLVGEEAYRGSHRVEGWLPAVVEFMFGDCSGTKRVVLEPRADNGKLIGYLCNFGFQFKGEIKLPHKTAALMVMETE</sequence>
<evidence type="ECO:0000256" key="8">
    <source>
        <dbReference type="ARBA" id="ARBA00023002"/>
    </source>
</evidence>
<dbReference type="RefSeq" id="XP_016607544.1">
    <property type="nucleotide sequence ID" value="XM_016753136.1"/>
</dbReference>
<evidence type="ECO:0000256" key="4">
    <source>
        <dbReference type="ARBA" id="ARBA00012881"/>
    </source>
</evidence>
<protein>
    <recommendedName>
        <fullName evidence="4">L-ornithine N(5)-monooxygenase [NAD(P)H]</fullName>
        <ecNumber evidence="4">1.14.13.196</ecNumber>
    </recommendedName>
</protein>
<dbReference type="AlphaFoldDB" id="A0A0L0HET9"/>
<dbReference type="PRINTS" id="PR00368">
    <property type="entry name" value="FADPNR"/>
</dbReference>
<dbReference type="EC" id="1.14.13.196" evidence="4"/>
<comment type="pathway">
    <text evidence="2">Siderophore biosynthesis.</text>
</comment>
<evidence type="ECO:0000256" key="7">
    <source>
        <dbReference type="ARBA" id="ARBA00022857"/>
    </source>
</evidence>
<dbReference type="GO" id="GO:0019290">
    <property type="term" value="P:siderophore biosynthetic process"/>
    <property type="evidence" value="ECO:0007669"/>
    <property type="project" value="InterPro"/>
</dbReference>
<dbReference type="PANTHER" id="PTHR42802:SF1">
    <property type="entry name" value="L-ORNITHINE N(5)-MONOOXYGENASE"/>
    <property type="match status" value="1"/>
</dbReference>
<dbReference type="VEuPathDB" id="FungiDB:SPPG_04897"/>
<feature type="domain" description="Acyltransferase MbtK/IucB-like conserved" evidence="11">
    <location>
        <begin position="538"/>
        <end position="585"/>
    </location>
</feature>
<keyword evidence="7" id="KW-0521">NADP</keyword>
<dbReference type="PANTHER" id="PTHR42802">
    <property type="entry name" value="MONOOXYGENASE"/>
    <property type="match status" value="1"/>
</dbReference>
<evidence type="ECO:0000256" key="10">
    <source>
        <dbReference type="ARBA" id="ARBA00049248"/>
    </source>
</evidence>
<name>A0A0L0HET9_SPIPD</name>
<dbReference type="STRING" id="645134.A0A0L0HET9"/>
<evidence type="ECO:0000259" key="11">
    <source>
        <dbReference type="SMART" id="SM01006"/>
    </source>
</evidence>
<dbReference type="SMART" id="SM01006">
    <property type="entry name" value="AlcB"/>
    <property type="match status" value="1"/>
</dbReference>
<dbReference type="OMA" id="YHGNTNY"/>
<evidence type="ECO:0000256" key="3">
    <source>
        <dbReference type="ARBA" id="ARBA00007588"/>
    </source>
</evidence>
<comment type="catalytic activity">
    <reaction evidence="9">
        <text>L-ornithine + NADPH + O2 = N(5)-hydroxy-L-ornithine + NADP(+) + H2O</text>
        <dbReference type="Rhea" id="RHEA:41508"/>
        <dbReference type="ChEBI" id="CHEBI:15377"/>
        <dbReference type="ChEBI" id="CHEBI:15379"/>
        <dbReference type="ChEBI" id="CHEBI:46911"/>
        <dbReference type="ChEBI" id="CHEBI:57783"/>
        <dbReference type="ChEBI" id="CHEBI:58349"/>
        <dbReference type="ChEBI" id="CHEBI:78275"/>
        <dbReference type="EC" id="1.14.13.196"/>
    </reaction>
</comment>
<dbReference type="GO" id="GO:0006879">
    <property type="term" value="P:intracellular iron ion homeostasis"/>
    <property type="evidence" value="ECO:0007669"/>
    <property type="project" value="TreeGrafter"/>
</dbReference>